<dbReference type="EMBL" id="CATNWA010007192">
    <property type="protein sequence ID" value="CAI9553538.1"/>
    <property type="molecule type" value="Genomic_DNA"/>
</dbReference>
<protein>
    <submittedName>
        <fullName evidence="1">Uncharacterized protein</fullName>
    </submittedName>
</protein>
<sequence length="54" mass="6167">MDVAKRRLQINRQNLCRRICFIVVRLGGATADLYKNPCSRTTCTEKCRPAGECH</sequence>
<name>A0ABN9C0M4_9NEOB</name>
<organism evidence="1 2">
    <name type="scientific">Staurois parvus</name>
    <dbReference type="NCBI Taxonomy" id="386267"/>
    <lineage>
        <taxon>Eukaryota</taxon>
        <taxon>Metazoa</taxon>
        <taxon>Chordata</taxon>
        <taxon>Craniata</taxon>
        <taxon>Vertebrata</taxon>
        <taxon>Euteleostomi</taxon>
        <taxon>Amphibia</taxon>
        <taxon>Batrachia</taxon>
        <taxon>Anura</taxon>
        <taxon>Neobatrachia</taxon>
        <taxon>Ranoidea</taxon>
        <taxon>Ranidae</taxon>
        <taxon>Staurois</taxon>
    </lineage>
</organism>
<comment type="caution">
    <text evidence="1">The sequence shown here is derived from an EMBL/GenBank/DDBJ whole genome shotgun (WGS) entry which is preliminary data.</text>
</comment>
<dbReference type="Proteomes" id="UP001162483">
    <property type="component" value="Unassembled WGS sequence"/>
</dbReference>
<gene>
    <name evidence="1" type="ORF">SPARVUS_LOCUS4061399</name>
</gene>
<evidence type="ECO:0000313" key="2">
    <source>
        <dbReference type="Proteomes" id="UP001162483"/>
    </source>
</evidence>
<proteinExistence type="predicted"/>
<reference evidence="1" key="1">
    <citation type="submission" date="2023-05" db="EMBL/GenBank/DDBJ databases">
        <authorList>
            <person name="Stuckert A."/>
        </authorList>
    </citation>
    <scope>NUCLEOTIDE SEQUENCE</scope>
</reference>
<evidence type="ECO:0000313" key="1">
    <source>
        <dbReference type="EMBL" id="CAI9553538.1"/>
    </source>
</evidence>
<accession>A0ABN9C0M4</accession>
<keyword evidence="2" id="KW-1185">Reference proteome</keyword>